<dbReference type="PROSITE" id="PS50975">
    <property type="entry name" value="ATP_GRASP"/>
    <property type="match status" value="1"/>
</dbReference>
<dbReference type="InterPro" id="IPR011761">
    <property type="entry name" value="ATP-grasp"/>
</dbReference>
<dbReference type="Gene3D" id="3.30.1490.20">
    <property type="entry name" value="ATP-grasp fold, A domain"/>
    <property type="match status" value="1"/>
</dbReference>
<proteinExistence type="inferred from homology"/>
<evidence type="ECO:0000256" key="3">
    <source>
        <dbReference type="PROSITE-ProRule" id="PRU00409"/>
    </source>
</evidence>
<dbReference type="InterPro" id="IPR013815">
    <property type="entry name" value="ATP_grasp_subdomain_1"/>
</dbReference>
<evidence type="ECO:0000313" key="5">
    <source>
        <dbReference type="EMBL" id="CAH3116487.1"/>
    </source>
</evidence>
<dbReference type="EMBL" id="CALNXK010000029">
    <property type="protein sequence ID" value="CAH3116487.1"/>
    <property type="molecule type" value="Genomic_DNA"/>
</dbReference>
<gene>
    <name evidence="5" type="ORF">PLOB_00024414</name>
</gene>
<dbReference type="Proteomes" id="UP001159405">
    <property type="component" value="Unassembled WGS sequence"/>
</dbReference>
<accession>A0ABN8NNR0</accession>
<dbReference type="Pfam" id="PF07478">
    <property type="entry name" value="Dala_Dala_lig_C"/>
    <property type="match status" value="1"/>
</dbReference>
<evidence type="ECO:0000256" key="2">
    <source>
        <dbReference type="ARBA" id="ARBA00022598"/>
    </source>
</evidence>
<keyword evidence="3" id="KW-0547">Nucleotide-binding</keyword>
<dbReference type="PANTHER" id="PTHR23132">
    <property type="entry name" value="D-ALANINE--D-ALANINE LIGASE"/>
    <property type="match status" value="1"/>
</dbReference>
<evidence type="ECO:0000256" key="1">
    <source>
        <dbReference type="ARBA" id="ARBA00010871"/>
    </source>
</evidence>
<keyword evidence="3" id="KW-0067">ATP-binding</keyword>
<keyword evidence="2" id="KW-0436">Ligase</keyword>
<protein>
    <recommendedName>
        <fullName evidence="4">ATP-grasp domain-containing protein</fullName>
    </recommendedName>
</protein>
<dbReference type="SUPFAM" id="SSF56059">
    <property type="entry name" value="Glutathione synthetase ATP-binding domain-like"/>
    <property type="match status" value="1"/>
</dbReference>
<keyword evidence="6" id="KW-1185">Reference proteome</keyword>
<comment type="similarity">
    <text evidence="1">Belongs to the D-alanine--D-alanine ligase family.</text>
</comment>
<feature type="non-terminal residue" evidence="5">
    <location>
        <position position="1"/>
    </location>
</feature>
<comment type="caution">
    <text evidence="5">The sequence shown here is derived from an EMBL/GenBank/DDBJ whole genome shotgun (WGS) entry which is preliminary data.</text>
</comment>
<dbReference type="Gene3D" id="3.30.470.20">
    <property type="entry name" value="ATP-grasp fold, B domain"/>
    <property type="match status" value="1"/>
</dbReference>
<evidence type="ECO:0000259" key="4">
    <source>
        <dbReference type="PROSITE" id="PS50975"/>
    </source>
</evidence>
<evidence type="ECO:0000313" key="6">
    <source>
        <dbReference type="Proteomes" id="UP001159405"/>
    </source>
</evidence>
<feature type="domain" description="ATP-grasp" evidence="4">
    <location>
        <begin position="132"/>
        <end position="343"/>
    </location>
</feature>
<reference evidence="5 6" key="1">
    <citation type="submission" date="2022-05" db="EMBL/GenBank/DDBJ databases">
        <authorList>
            <consortium name="Genoscope - CEA"/>
            <person name="William W."/>
        </authorList>
    </citation>
    <scope>NUCLEOTIDE SEQUENCE [LARGE SCALE GENOMIC DNA]</scope>
</reference>
<organism evidence="5 6">
    <name type="scientific">Porites lobata</name>
    <dbReference type="NCBI Taxonomy" id="104759"/>
    <lineage>
        <taxon>Eukaryota</taxon>
        <taxon>Metazoa</taxon>
        <taxon>Cnidaria</taxon>
        <taxon>Anthozoa</taxon>
        <taxon>Hexacorallia</taxon>
        <taxon>Scleractinia</taxon>
        <taxon>Fungiina</taxon>
        <taxon>Poritidae</taxon>
        <taxon>Porites</taxon>
    </lineage>
</organism>
<sequence>ILHVVGSPTDDYNFTLNIFYVAHFDDDLGSGTYSFSYAVVRPDSTWSFVQKLSDIVDVEKVEERENKVEKMETLAALQHIKSVIKPDLAFVHFYCLKGITTYWALFEALDVPLVGGSAESRYLSMDKLKTRGVLQAYHDVSCAEGLVLNKGDPIPNEHIQYPCVVKASKGEDTRAVRLVKDQQSLDTAIEHALTFSNQVIIERFIEGREIRCAVVKSEESEDIKALSCIEYNVRQDDIRKSEEKLVYNQEGLPVGKPSEVKTWYLDPEKEGELIRRIQQQSCRAFLELDLQDYGLFDFRIDRHGNPFLLECNLFWSSTSLCPFSAVAKSSGVTVESLFDLMVQNALFRKEKKGKEDKELKRFPTV</sequence>
<name>A0ABN8NNR0_9CNID</name>
<dbReference type="PANTHER" id="PTHR23132:SF23">
    <property type="entry name" value="D-ALANINE--D-ALANINE LIGASE B"/>
    <property type="match status" value="1"/>
</dbReference>
<dbReference type="InterPro" id="IPR011095">
    <property type="entry name" value="Dala_Dala_lig_C"/>
</dbReference>